<feature type="transmembrane region" description="Helical" evidence="8">
    <location>
        <begin position="369"/>
        <end position="391"/>
    </location>
</feature>
<dbReference type="InterPro" id="IPR020846">
    <property type="entry name" value="MFS_dom"/>
</dbReference>
<dbReference type="FunFam" id="1.20.1250.20:FF:000022">
    <property type="entry name" value="Multidrug resistance protein MdtG"/>
    <property type="match status" value="1"/>
</dbReference>
<dbReference type="PANTHER" id="PTHR43414:SF6">
    <property type="entry name" value="MULTIDRUG RESISTANCE PROTEIN MDTG"/>
    <property type="match status" value="1"/>
</dbReference>
<feature type="domain" description="Major facilitator superfamily (MFS) profile" evidence="9">
    <location>
        <begin position="7"/>
        <end position="394"/>
    </location>
</feature>
<dbReference type="InterPro" id="IPR001958">
    <property type="entry name" value="Tet-R_TetA/multi-R_MdtG-like"/>
</dbReference>
<feature type="transmembrane region" description="Helical" evidence="8">
    <location>
        <begin position="12"/>
        <end position="33"/>
    </location>
</feature>
<dbReference type="GO" id="GO:0005886">
    <property type="term" value="C:plasma membrane"/>
    <property type="evidence" value="ECO:0007669"/>
    <property type="project" value="UniProtKB-SubCell"/>
</dbReference>
<keyword evidence="3" id="KW-1003">Cell membrane</keyword>
<dbReference type="Pfam" id="PF07690">
    <property type="entry name" value="MFS_1"/>
    <property type="match status" value="1"/>
</dbReference>
<dbReference type="AlphaFoldDB" id="A0A3S4IHE5"/>
<dbReference type="InterPro" id="IPR011701">
    <property type="entry name" value="MFS"/>
</dbReference>
<evidence type="ECO:0000256" key="6">
    <source>
        <dbReference type="ARBA" id="ARBA00022989"/>
    </source>
</evidence>
<dbReference type="EMBL" id="LR134204">
    <property type="protein sequence ID" value="VEB93640.1"/>
    <property type="molecule type" value="Genomic_DNA"/>
</dbReference>
<feature type="transmembrane region" description="Helical" evidence="8">
    <location>
        <begin position="134"/>
        <end position="153"/>
    </location>
</feature>
<keyword evidence="5 8" id="KW-0812">Transmembrane</keyword>
<evidence type="ECO:0000256" key="3">
    <source>
        <dbReference type="ARBA" id="ARBA00022475"/>
    </source>
</evidence>
<dbReference type="GO" id="GO:0022857">
    <property type="term" value="F:transmembrane transporter activity"/>
    <property type="evidence" value="ECO:0007669"/>
    <property type="project" value="InterPro"/>
</dbReference>
<accession>A0A3S4IHE5</accession>
<protein>
    <submittedName>
        <fullName evidence="10">Efflux pump</fullName>
    </submittedName>
</protein>
<sequence length="397" mass="42775">MESWKVNLISVWFGCFFTGLAISQILPFLPLYISQMGVTSHEALSMWSGLTFSITFLISAIVSPMWGSLADRKGRKLMLLRASLGMAIAILLQAFATNVWQLFLLRGVMGLTSGYIPNAMALVASQVPRERSGWALSTLSTAQISGVIGGPLMGGVIADHIGLRAVFFITATLLMVSFLVTLFLIKEGVRPTLKKSERLSGKAVFASLPYPGLVISLFFTTMVIQLCNGSISPILALFIKSMLPDSTNIAFLSGLIASVPGVSALISAPRLGKLGDRIGTERILMATLVCAVVLFFAMSWVTTPFQLGVLRFLLGFADGAMLPAVQTLLVKYSSDRITGRIFGYNQSFMYLGNVAGPLMGASVSAMAGFRWVFVATALIVLVNIWQLAIALRRRPAA</sequence>
<organism evidence="10 11">
    <name type="scientific">Citrobacter koseri</name>
    <name type="common">Citrobacter diversus</name>
    <dbReference type="NCBI Taxonomy" id="545"/>
    <lineage>
        <taxon>Bacteria</taxon>
        <taxon>Pseudomonadati</taxon>
        <taxon>Pseudomonadota</taxon>
        <taxon>Gammaproteobacteria</taxon>
        <taxon>Enterobacterales</taxon>
        <taxon>Enterobacteriaceae</taxon>
        <taxon>Citrobacter</taxon>
    </lineage>
</organism>
<dbReference type="InterPro" id="IPR036259">
    <property type="entry name" value="MFS_trans_sf"/>
</dbReference>
<dbReference type="CDD" id="cd17391">
    <property type="entry name" value="MFS_MdtG_MDR_like"/>
    <property type="match status" value="1"/>
</dbReference>
<feature type="transmembrane region" description="Helical" evidence="8">
    <location>
        <begin position="283"/>
        <end position="303"/>
    </location>
</feature>
<feature type="transmembrane region" description="Helical" evidence="8">
    <location>
        <begin position="78"/>
        <end position="96"/>
    </location>
</feature>
<dbReference type="InterPro" id="IPR005828">
    <property type="entry name" value="MFS_sugar_transport-like"/>
</dbReference>
<name>A0A3S4IHE5_CITKO</name>
<evidence type="ECO:0000256" key="8">
    <source>
        <dbReference type="SAM" id="Phobius"/>
    </source>
</evidence>
<gene>
    <name evidence="10" type="primary">tetA</name>
    <name evidence="10" type="ORF">NCTC11075_04534</name>
</gene>
<feature type="transmembrane region" description="Helical" evidence="8">
    <location>
        <begin position="165"/>
        <end position="185"/>
    </location>
</feature>
<evidence type="ECO:0000256" key="5">
    <source>
        <dbReference type="ARBA" id="ARBA00022692"/>
    </source>
</evidence>
<feature type="transmembrane region" description="Helical" evidence="8">
    <location>
        <begin position="251"/>
        <end position="271"/>
    </location>
</feature>
<reference evidence="10 11" key="1">
    <citation type="submission" date="2018-12" db="EMBL/GenBank/DDBJ databases">
        <authorList>
            <consortium name="Pathogen Informatics"/>
        </authorList>
    </citation>
    <scope>NUCLEOTIDE SEQUENCE [LARGE SCALE GENOMIC DNA]</scope>
    <source>
        <strain evidence="10 11">NCTC11075</strain>
    </source>
</reference>
<dbReference type="PRINTS" id="PR01035">
    <property type="entry name" value="TCRTETA"/>
</dbReference>
<proteinExistence type="predicted"/>
<feature type="transmembrane region" description="Helical" evidence="8">
    <location>
        <begin position="206"/>
        <end position="239"/>
    </location>
</feature>
<feature type="transmembrane region" description="Helical" evidence="8">
    <location>
        <begin position="342"/>
        <end position="363"/>
    </location>
</feature>
<dbReference type="PROSITE" id="PS50850">
    <property type="entry name" value="MFS"/>
    <property type="match status" value="1"/>
</dbReference>
<feature type="transmembrane region" description="Helical" evidence="8">
    <location>
        <begin position="309"/>
        <end position="330"/>
    </location>
</feature>
<dbReference type="Proteomes" id="UP000270272">
    <property type="component" value="Chromosome"/>
</dbReference>
<feature type="transmembrane region" description="Helical" evidence="8">
    <location>
        <begin position="102"/>
        <end position="122"/>
    </location>
</feature>
<comment type="subcellular location">
    <subcellularLocation>
        <location evidence="1">Cell membrane</location>
        <topology evidence="1">Multi-pass membrane protein</topology>
    </subcellularLocation>
</comment>
<keyword evidence="2" id="KW-0813">Transport</keyword>
<feature type="transmembrane region" description="Helical" evidence="8">
    <location>
        <begin position="45"/>
        <end position="66"/>
    </location>
</feature>
<keyword evidence="7 8" id="KW-0472">Membrane</keyword>
<dbReference type="Pfam" id="PF00083">
    <property type="entry name" value="Sugar_tr"/>
    <property type="match status" value="1"/>
</dbReference>
<dbReference type="SUPFAM" id="SSF103473">
    <property type="entry name" value="MFS general substrate transporter"/>
    <property type="match status" value="2"/>
</dbReference>
<keyword evidence="4" id="KW-0997">Cell inner membrane</keyword>
<evidence type="ECO:0000256" key="7">
    <source>
        <dbReference type="ARBA" id="ARBA00023136"/>
    </source>
</evidence>
<dbReference type="FunFam" id="1.20.1250.20:FF:000020">
    <property type="entry name" value="Multidrug resistance protein MdtG"/>
    <property type="match status" value="1"/>
</dbReference>
<keyword evidence="6 8" id="KW-1133">Transmembrane helix</keyword>
<evidence type="ECO:0000259" key="9">
    <source>
        <dbReference type="PROSITE" id="PS50850"/>
    </source>
</evidence>
<evidence type="ECO:0000256" key="2">
    <source>
        <dbReference type="ARBA" id="ARBA00022448"/>
    </source>
</evidence>
<dbReference type="RefSeq" id="WP_153258158.1">
    <property type="nucleotide sequence ID" value="NZ_JADVGH010000001.1"/>
</dbReference>
<dbReference type="Gene3D" id="1.20.1250.20">
    <property type="entry name" value="MFS general substrate transporter like domains"/>
    <property type="match status" value="2"/>
</dbReference>
<dbReference type="PANTHER" id="PTHR43414">
    <property type="entry name" value="MULTIDRUG RESISTANCE PROTEIN MDTG"/>
    <property type="match status" value="1"/>
</dbReference>
<evidence type="ECO:0000313" key="11">
    <source>
        <dbReference type="Proteomes" id="UP000270272"/>
    </source>
</evidence>
<evidence type="ECO:0000313" key="10">
    <source>
        <dbReference type="EMBL" id="VEB93640.1"/>
    </source>
</evidence>
<evidence type="ECO:0000256" key="4">
    <source>
        <dbReference type="ARBA" id="ARBA00022519"/>
    </source>
</evidence>
<evidence type="ECO:0000256" key="1">
    <source>
        <dbReference type="ARBA" id="ARBA00004651"/>
    </source>
</evidence>